<name>A0AAV4BZ07_9GAST</name>
<dbReference type="AlphaFoldDB" id="A0AAV4BZ07"/>
<dbReference type="InterPro" id="IPR041233">
    <property type="entry name" value="Melibiase_C"/>
</dbReference>
<feature type="domain" description="Alpha galactosidase C-terminal" evidence="8">
    <location>
        <begin position="152"/>
        <end position="230"/>
    </location>
</feature>
<dbReference type="PANTHER" id="PTHR11452">
    <property type="entry name" value="ALPHA-GALACTOSIDASE/ALPHA-N-ACETYLGALACTOSAMINIDASE"/>
    <property type="match status" value="1"/>
</dbReference>
<reference evidence="9 10" key="1">
    <citation type="journal article" date="2021" name="Elife">
        <title>Chloroplast acquisition without the gene transfer in kleptoplastic sea slugs, Plakobranchus ocellatus.</title>
        <authorList>
            <person name="Maeda T."/>
            <person name="Takahashi S."/>
            <person name="Yoshida T."/>
            <person name="Shimamura S."/>
            <person name="Takaki Y."/>
            <person name="Nagai Y."/>
            <person name="Toyoda A."/>
            <person name="Suzuki Y."/>
            <person name="Arimoto A."/>
            <person name="Ishii H."/>
            <person name="Satoh N."/>
            <person name="Nishiyama T."/>
            <person name="Hasebe M."/>
            <person name="Maruyama T."/>
            <person name="Minagawa J."/>
            <person name="Obokata J."/>
            <person name="Shigenobu S."/>
        </authorList>
    </citation>
    <scope>NUCLEOTIDE SEQUENCE [LARGE SCALE GENOMIC DNA]</scope>
</reference>
<evidence type="ECO:0000256" key="5">
    <source>
        <dbReference type="ARBA" id="ARBA00022801"/>
    </source>
</evidence>
<evidence type="ECO:0000256" key="3">
    <source>
        <dbReference type="ARBA" id="ARBA00012755"/>
    </source>
</evidence>
<dbReference type="InterPro" id="IPR017853">
    <property type="entry name" value="GH"/>
</dbReference>
<dbReference type="InterPro" id="IPR013780">
    <property type="entry name" value="Glyco_hydro_b"/>
</dbReference>
<evidence type="ECO:0000256" key="1">
    <source>
        <dbReference type="ARBA" id="ARBA00001255"/>
    </source>
</evidence>
<sequence>YPIMEFYLNQTGRPILFSCSWPAYMQSSDPDYPRIAKYCNIWRNYNDITDSWDSVKLIIKYYGDDKYNFSQVAGPGNFNDPDMIIVGNTGLSYQQWQVQMAMWAIMAAPLLLSNDLREVTPEARALMQNPGVISINQDNLGIMGKRIWQKNSLEGWLRPVTPEGSYAVAVLNLSAGGDAVPVNVSLASLGVKGQDSFNVTEVFSAKLVGKVTVQQNLTFSLDTNSVLLLRYTKI</sequence>
<dbReference type="EC" id="3.2.1.-" evidence="7"/>
<dbReference type="PANTHER" id="PTHR11452:SF83">
    <property type="entry name" value="ALPHA-GALACTOSIDASE"/>
    <property type="match status" value="1"/>
</dbReference>
<gene>
    <name evidence="9" type="ORF">PoB_005216500</name>
</gene>
<evidence type="ECO:0000259" key="8">
    <source>
        <dbReference type="Pfam" id="PF17801"/>
    </source>
</evidence>
<dbReference type="GO" id="GO:0004557">
    <property type="term" value="F:alpha-galactosidase activity"/>
    <property type="evidence" value="ECO:0007669"/>
    <property type="project" value="TreeGrafter"/>
</dbReference>
<dbReference type="InterPro" id="IPR013785">
    <property type="entry name" value="Aldolase_TIM"/>
</dbReference>
<proteinExistence type="inferred from homology"/>
<evidence type="ECO:0000313" key="9">
    <source>
        <dbReference type="EMBL" id="GFO25660.1"/>
    </source>
</evidence>
<dbReference type="Pfam" id="PF16499">
    <property type="entry name" value="Melibiase_2"/>
    <property type="match status" value="1"/>
</dbReference>
<comment type="catalytic activity">
    <reaction evidence="1">
        <text>Hydrolysis of terminal, non-reducing alpha-D-galactose residues in alpha-D-galactosides, including galactose oligosaccharides, galactomannans and galactolipids.</text>
        <dbReference type="EC" id="3.2.1.22"/>
    </reaction>
</comment>
<keyword evidence="7" id="KW-1015">Disulfide bond</keyword>
<evidence type="ECO:0000256" key="4">
    <source>
        <dbReference type="ARBA" id="ARBA00022729"/>
    </source>
</evidence>
<dbReference type="EMBL" id="BLXT01005763">
    <property type="protein sequence ID" value="GFO25660.1"/>
    <property type="molecule type" value="Genomic_DNA"/>
</dbReference>
<evidence type="ECO:0000256" key="6">
    <source>
        <dbReference type="ARBA" id="ARBA00023295"/>
    </source>
</evidence>
<accession>A0AAV4BZ07</accession>
<evidence type="ECO:0000256" key="7">
    <source>
        <dbReference type="RuleBase" id="RU361168"/>
    </source>
</evidence>
<keyword evidence="4" id="KW-0732">Signal</keyword>
<dbReference type="PRINTS" id="PR00740">
    <property type="entry name" value="GLHYDRLASE27"/>
</dbReference>
<comment type="subunit">
    <text evidence="7">Homodimer.</text>
</comment>
<keyword evidence="10" id="KW-1185">Reference proteome</keyword>
<dbReference type="Pfam" id="PF17801">
    <property type="entry name" value="Melibiase_C"/>
    <property type="match status" value="1"/>
</dbReference>
<dbReference type="GO" id="GO:0005737">
    <property type="term" value="C:cytoplasm"/>
    <property type="evidence" value="ECO:0007669"/>
    <property type="project" value="TreeGrafter"/>
</dbReference>
<dbReference type="SUPFAM" id="SSF51445">
    <property type="entry name" value="(Trans)glycosidases"/>
    <property type="match status" value="1"/>
</dbReference>
<dbReference type="GO" id="GO:0016139">
    <property type="term" value="P:glycoside catabolic process"/>
    <property type="evidence" value="ECO:0007669"/>
    <property type="project" value="TreeGrafter"/>
</dbReference>
<dbReference type="SUPFAM" id="SSF51011">
    <property type="entry name" value="Glycosyl hydrolase domain"/>
    <property type="match status" value="1"/>
</dbReference>
<dbReference type="Gene3D" id="3.20.20.70">
    <property type="entry name" value="Aldolase class I"/>
    <property type="match status" value="1"/>
</dbReference>
<organism evidence="9 10">
    <name type="scientific">Plakobranchus ocellatus</name>
    <dbReference type="NCBI Taxonomy" id="259542"/>
    <lineage>
        <taxon>Eukaryota</taxon>
        <taxon>Metazoa</taxon>
        <taxon>Spiralia</taxon>
        <taxon>Lophotrochozoa</taxon>
        <taxon>Mollusca</taxon>
        <taxon>Gastropoda</taxon>
        <taxon>Heterobranchia</taxon>
        <taxon>Euthyneura</taxon>
        <taxon>Panpulmonata</taxon>
        <taxon>Sacoglossa</taxon>
        <taxon>Placobranchoidea</taxon>
        <taxon>Plakobranchidae</taxon>
        <taxon>Plakobranchus</taxon>
    </lineage>
</organism>
<dbReference type="GO" id="GO:0009311">
    <property type="term" value="P:oligosaccharide metabolic process"/>
    <property type="evidence" value="ECO:0007669"/>
    <property type="project" value="TreeGrafter"/>
</dbReference>
<keyword evidence="5 7" id="KW-0378">Hydrolase</keyword>
<dbReference type="Gene3D" id="2.60.40.1180">
    <property type="entry name" value="Golgi alpha-mannosidase II"/>
    <property type="match status" value="1"/>
</dbReference>
<dbReference type="Proteomes" id="UP000735302">
    <property type="component" value="Unassembled WGS sequence"/>
</dbReference>
<evidence type="ECO:0000313" key="10">
    <source>
        <dbReference type="Proteomes" id="UP000735302"/>
    </source>
</evidence>
<comment type="caution">
    <text evidence="9">The sequence shown here is derived from an EMBL/GenBank/DDBJ whole genome shotgun (WGS) entry which is preliminary data.</text>
</comment>
<comment type="similarity">
    <text evidence="2 7">Belongs to the glycosyl hydrolase 27 family.</text>
</comment>
<feature type="non-terminal residue" evidence="9">
    <location>
        <position position="1"/>
    </location>
</feature>
<keyword evidence="6 7" id="KW-0326">Glycosidase</keyword>
<protein>
    <recommendedName>
        <fullName evidence="3 7">Alpha-galactosidase</fullName>
        <ecNumber evidence="7">3.2.1.-</ecNumber>
    </recommendedName>
</protein>
<dbReference type="InterPro" id="IPR002241">
    <property type="entry name" value="Glyco_hydro_27"/>
</dbReference>
<evidence type="ECO:0000256" key="2">
    <source>
        <dbReference type="ARBA" id="ARBA00009743"/>
    </source>
</evidence>